<accession>A0ABQ6JZJ8</accession>
<dbReference type="RefSeq" id="WP_284252721.1">
    <property type="nucleotide sequence ID" value="NZ_BAAAQO010000003.1"/>
</dbReference>
<dbReference type="InterPro" id="IPR016888">
    <property type="entry name" value="UCP028498"/>
</dbReference>
<organism evidence="1 2">
    <name type="scientific">Pseudolysinimonas kribbensis</name>
    <dbReference type="NCBI Taxonomy" id="433641"/>
    <lineage>
        <taxon>Bacteria</taxon>
        <taxon>Bacillati</taxon>
        <taxon>Actinomycetota</taxon>
        <taxon>Actinomycetes</taxon>
        <taxon>Micrococcales</taxon>
        <taxon>Microbacteriaceae</taxon>
        <taxon>Pseudolysinimonas</taxon>
    </lineage>
</organism>
<comment type="caution">
    <text evidence="1">The sequence shown here is derived from an EMBL/GenBank/DDBJ whole genome shotgun (WGS) entry which is preliminary data.</text>
</comment>
<reference evidence="2" key="1">
    <citation type="journal article" date="2019" name="Int. J. Syst. Evol. Microbiol.">
        <title>The Global Catalogue of Microorganisms (GCM) 10K type strain sequencing project: providing services to taxonomists for standard genome sequencing and annotation.</title>
        <authorList>
            <consortium name="The Broad Institute Genomics Platform"/>
            <consortium name="The Broad Institute Genome Sequencing Center for Infectious Disease"/>
            <person name="Wu L."/>
            <person name="Ma J."/>
        </authorList>
    </citation>
    <scope>NUCLEOTIDE SEQUENCE [LARGE SCALE GENOMIC DNA]</scope>
    <source>
        <strain evidence="2">NBRC 108894</strain>
    </source>
</reference>
<dbReference type="EMBL" id="BSVB01000001">
    <property type="protein sequence ID" value="GMA93777.1"/>
    <property type="molecule type" value="Genomic_DNA"/>
</dbReference>
<protein>
    <recommendedName>
        <fullName evidence="3">DUF2255 family protein</fullName>
    </recommendedName>
</protein>
<keyword evidence="2" id="KW-1185">Reference proteome</keyword>
<proteinExistence type="predicted"/>
<name>A0ABQ6JZJ8_9MICO</name>
<gene>
    <name evidence="1" type="ORF">GCM10025881_06010</name>
</gene>
<dbReference type="Pfam" id="PF10012">
    <property type="entry name" value="DUF2255"/>
    <property type="match status" value="1"/>
</dbReference>
<evidence type="ECO:0000313" key="1">
    <source>
        <dbReference type="EMBL" id="GMA93777.1"/>
    </source>
</evidence>
<dbReference type="Proteomes" id="UP001157034">
    <property type="component" value="Unassembled WGS sequence"/>
</dbReference>
<evidence type="ECO:0000313" key="2">
    <source>
        <dbReference type="Proteomes" id="UP001157034"/>
    </source>
</evidence>
<evidence type="ECO:0008006" key="3">
    <source>
        <dbReference type="Google" id="ProtNLM"/>
    </source>
</evidence>
<sequence length="131" mass="14226">MPSAAAGTWSPAELTEIDTEDELRIASRRVDGSLRREVIIWMVRVGDDMFVRAAHGPETGWNRRAHEAGAGHVRIGTAVDRDVLFEPADPALAGAVSDAFEAKYDGRHPREDVDPVVSAESLPTTLRIVPA</sequence>